<dbReference type="EMBL" id="JABSTQ010009510">
    <property type="protein sequence ID" value="KAG0428543.1"/>
    <property type="molecule type" value="Genomic_DNA"/>
</dbReference>
<organism evidence="1 2">
    <name type="scientific">Ixodes persulcatus</name>
    <name type="common">Taiga tick</name>
    <dbReference type="NCBI Taxonomy" id="34615"/>
    <lineage>
        <taxon>Eukaryota</taxon>
        <taxon>Metazoa</taxon>
        <taxon>Ecdysozoa</taxon>
        <taxon>Arthropoda</taxon>
        <taxon>Chelicerata</taxon>
        <taxon>Arachnida</taxon>
        <taxon>Acari</taxon>
        <taxon>Parasitiformes</taxon>
        <taxon>Ixodida</taxon>
        <taxon>Ixodoidea</taxon>
        <taxon>Ixodidae</taxon>
        <taxon>Ixodinae</taxon>
        <taxon>Ixodes</taxon>
    </lineage>
</organism>
<evidence type="ECO:0000313" key="1">
    <source>
        <dbReference type="EMBL" id="KAG0428543.1"/>
    </source>
</evidence>
<accession>A0AC60Q448</accession>
<comment type="caution">
    <text evidence="1">The sequence shown here is derived from an EMBL/GenBank/DDBJ whole genome shotgun (WGS) entry which is preliminary data.</text>
</comment>
<evidence type="ECO:0000313" key="2">
    <source>
        <dbReference type="Proteomes" id="UP000805193"/>
    </source>
</evidence>
<gene>
    <name evidence="1" type="ORF">HPB47_024466</name>
</gene>
<name>A0AC60Q448_IXOPE</name>
<proteinExistence type="predicted"/>
<protein>
    <submittedName>
        <fullName evidence="1">Uncharacterized protein</fullName>
    </submittedName>
</protein>
<sequence length="146" mass="15244">MTPRLEPAKGRQPAGAMAHDEPHHEPVRAASRNSTNLKRCVSGSRPALHPPGPEPTPQAGFPARETTWRRRPVDARRGSDPGRVRGVSEPGPTRPPAERAAKIGTRPRKAPTTDSGGLAPSRGRGTRPGRATVPGPGGVAAAGHPL</sequence>
<keyword evidence="2" id="KW-1185">Reference proteome</keyword>
<reference evidence="1 2" key="1">
    <citation type="journal article" date="2020" name="Cell">
        <title>Large-Scale Comparative Analyses of Tick Genomes Elucidate Their Genetic Diversity and Vector Capacities.</title>
        <authorList>
            <consortium name="Tick Genome and Microbiome Consortium (TIGMIC)"/>
            <person name="Jia N."/>
            <person name="Wang J."/>
            <person name="Shi W."/>
            <person name="Du L."/>
            <person name="Sun Y."/>
            <person name="Zhan W."/>
            <person name="Jiang J.F."/>
            <person name="Wang Q."/>
            <person name="Zhang B."/>
            <person name="Ji P."/>
            <person name="Bell-Sakyi L."/>
            <person name="Cui X.M."/>
            <person name="Yuan T.T."/>
            <person name="Jiang B.G."/>
            <person name="Yang W.F."/>
            <person name="Lam T.T."/>
            <person name="Chang Q.C."/>
            <person name="Ding S.J."/>
            <person name="Wang X.J."/>
            <person name="Zhu J.G."/>
            <person name="Ruan X.D."/>
            <person name="Zhao L."/>
            <person name="Wei J.T."/>
            <person name="Ye R.Z."/>
            <person name="Que T.C."/>
            <person name="Du C.H."/>
            <person name="Zhou Y.H."/>
            <person name="Cheng J.X."/>
            <person name="Dai P.F."/>
            <person name="Guo W.B."/>
            <person name="Han X.H."/>
            <person name="Huang E.J."/>
            <person name="Li L.F."/>
            <person name="Wei W."/>
            <person name="Gao Y.C."/>
            <person name="Liu J.Z."/>
            <person name="Shao H.Z."/>
            <person name="Wang X."/>
            <person name="Wang C.C."/>
            <person name="Yang T.C."/>
            <person name="Huo Q.B."/>
            <person name="Li W."/>
            <person name="Chen H.Y."/>
            <person name="Chen S.E."/>
            <person name="Zhou L.G."/>
            <person name="Ni X.B."/>
            <person name="Tian J.H."/>
            <person name="Sheng Y."/>
            <person name="Liu T."/>
            <person name="Pan Y.S."/>
            <person name="Xia L.Y."/>
            <person name="Li J."/>
            <person name="Zhao F."/>
            <person name="Cao W.C."/>
        </authorList>
    </citation>
    <scope>NUCLEOTIDE SEQUENCE [LARGE SCALE GENOMIC DNA]</scope>
    <source>
        <strain evidence="1">Iper-2018</strain>
    </source>
</reference>
<dbReference type="Proteomes" id="UP000805193">
    <property type="component" value="Unassembled WGS sequence"/>
</dbReference>